<proteinExistence type="predicted"/>
<evidence type="ECO:0008006" key="5">
    <source>
        <dbReference type="Google" id="ProtNLM"/>
    </source>
</evidence>
<reference evidence="3 4" key="1">
    <citation type="submission" date="2016-11" db="EMBL/GenBank/DDBJ databases">
        <authorList>
            <person name="Varghese N."/>
            <person name="Submissions S."/>
        </authorList>
    </citation>
    <scope>NUCLEOTIDE SEQUENCE [LARGE SCALE GENOMIC DNA]</scope>
    <source>
        <strain evidence="3 4">PA</strain>
    </source>
</reference>
<feature type="transmembrane region" description="Helical" evidence="2">
    <location>
        <begin position="93"/>
        <end position="111"/>
    </location>
</feature>
<dbReference type="EMBL" id="FQYL01000013">
    <property type="protein sequence ID" value="SHJ17401.1"/>
    <property type="molecule type" value="Genomic_DNA"/>
</dbReference>
<protein>
    <recommendedName>
        <fullName evidence="5">ABC transport system permease protein</fullName>
    </recommendedName>
</protein>
<sequence length="161" mass="17086">MTTSALTSADQIHLTRRSTSRRGVTSAIKGKQTFARSLRSEWLKLVSLRSTWVTSAITVAVMVLFGASTAVGYHGVAEKADEAKYEITSGAPFGYIVVAVLAALLVTSEYASGQIRSTLTATPPPRPSAHGQGRGRRGLRLRPGSRVDHGDLGCHPSLPQG</sequence>
<evidence type="ECO:0000256" key="2">
    <source>
        <dbReference type="SAM" id="Phobius"/>
    </source>
</evidence>
<gene>
    <name evidence="3" type="ORF">SAMN05216246_11358</name>
</gene>
<organism evidence="3 4">
    <name type="scientific">Actinomyces denticolens</name>
    <dbReference type="NCBI Taxonomy" id="52767"/>
    <lineage>
        <taxon>Bacteria</taxon>
        <taxon>Bacillati</taxon>
        <taxon>Actinomycetota</taxon>
        <taxon>Actinomycetes</taxon>
        <taxon>Actinomycetales</taxon>
        <taxon>Actinomycetaceae</taxon>
        <taxon>Actinomyces</taxon>
    </lineage>
</organism>
<dbReference type="Proteomes" id="UP000184390">
    <property type="component" value="Unassembled WGS sequence"/>
</dbReference>
<keyword evidence="2" id="KW-0472">Membrane</keyword>
<keyword evidence="2" id="KW-1133">Transmembrane helix</keyword>
<evidence type="ECO:0000256" key="1">
    <source>
        <dbReference type="SAM" id="MobiDB-lite"/>
    </source>
</evidence>
<accession>A0ABY1IHF1</accession>
<evidence type="ECO:0000313" key="4">
    <source>
        <dbReference type="Proteomes" id="UP000184390"/>
    </source>
</evidence>
<evidence type="ECO:0000313" key="3">
    <source>
        <dbReference type="EMBL" id="SHJ17401.1"/>
    </source>
</evidence>
<feature type="region of interest" description="Disordered" evidence="1">
    <location>
        <begin position="117"/>
        <end position="161"/>
    </location>
</feature>
<feature type="transmembrane region" description="Helical" evidence="2">
    <location>
        <begin position="52"/>
        <end position="73"/>
    </location>
</feature>
<name>A0ABY1IHF1_9ACTO</name>
<comment type="caution">
    <text evidence="3">The sequence shown here is derived from an EMBL/GenBank/DDBJ whole genome shotgun (WGS) entry which is preliminary data.</text>
</comment>
<keyword evidence="2" id="KW-0812">Transmembrane</keyword>
<dbReference type="RefSeq" id="WP_256624160.1">
    <property type="nucleotide sequence ID" value="NZ_FQYL01000013.1"/>
</dbReference>
<keyword evidence="4" id="KW-1185">Reference proteome</keyword>